<dbReference type="GO" id="GO:0006383">
    <property type="term" value="P:transcription by RNA polymerase III"/>
    <property type="evidence" value="ECO:0007669"/>
    <property type="project" value="InterPro"/>
</dbReference>
<protein>
    <submittedName>
        <fullName evidence="4">General transcription factor 3C polypeptide 6-like</fullName>
    </submittedName>
</protein>
<reference evidence="4" key="1">
    <citation type="submission" date="2025-08" db="UniProtKB">
        <authorList>
            <consortium name="RefSeq"/>
        </authorList>
    </citation>
    <scope>IDENTIFICATION</scope>
    <source>
        <tissue evidence="4">Tentacle</tissue>
    </source>
</reference>
<dbReference type="Proteomes" id="UP000515163">
    <property type="component" value="Unplaced"/>
</dbReference>
<sequence length="123" mass="14089">MEDNEEWEEEQLVLVELCGILETEVLHEATTEHCRLLGINTSEPVLQIGPYTFVGEHEDAIGTNVFFEEVQGDDSEKKRFQFKGMTTKSIKMVRAFLKQTAEEDDMPVEVEQNSTEESFGEQN</sequence>
<feature type="domain" description="Transcription factor TFIIIC triple barrel" evidence="2">
    <location>
        <begin position="8"/>
        <end position="98"/>
    </location>
</feature>
<dbReference type="PANTHER" id="PTHR21860:SF2">
    <property type="entry name" value="GENERAL TRANSCRIPTION FACTOR 3C POLYPEPTIDE 6"/>
    <property type="match status" value="1"/>
</dbReference>
<dbReference type="KEGG" id="aten:116301456"/>
<feature type="region of interest" description="Disordered" evidence="1">
    <location>
        <begin position="102"/>
        <end position="123"/>
    </location>
</feature>
<dbReference type="Gene3D" id="2.60.40.4370">
    <property type="match status" value="1"/>
</dbReference>
<dbReference type="InterPro" id="IPR042771">
    <property type="entry name" value="GTF3C6-like"/>
</dbReference>
<dbReference type="PANTHER" id="PTHR21860">
    <property type="entry name" value="TRANSCRIPTION INITIATION FACTOR IIIC TFIIIC , POLYPEPTIDE 6-RELATED"/>
    <property type="match status" value="1"/>
</dbReference>
<evidence type="ECO:0000259" key="2">
    <source>
        <dbReference type="Pfam" id="PF10419"/>
    </source>
</evidence>
<dbReference type="RefSeq" id="XP_031566379.1">
    <property type="nucleotide sequence ID" value="XM_031710519.1"/>
</dbReference>
<feature type="compositionally biased region" description="Polar residues" evidence="1">
    <location>
        <begin position="111"/>
        <end position="123"/>
    </location>
</feature>
<dbReference type="FunCoup" id="A0A6P8II41">
    <property type="interactions" value="448"/>
</dbReference>
<dbReference type="InterPro" id="IPR019481">
    <property type="entry name" value="TFIIIC_triple_barrel"/>
</dbReference>
<proteinExistence type="predicted"/>
<dbReference type="InParanoid" id="A0A6P8II41"/>
<keyword evidence="3" id="KW-1185">Reference proteome</keyword>
<dbReference type="FunFam" id="2.60.40.4370:FF:000003">
    <property type="entry name" value="General transcription factor 3C polypeptide, putative"/>
    <property type="match status" value="1"/>
</dbReference>
<dbReference type="Pfam" id="PF10419">
    <property type="entry name" value="TFIIIC_sub6"/>
    <property type="match status" value="1"/>
</dbReference>
<dbReference type="AlphaFoldDB" id="A0A6P8II41"/>
<dbReference type="OrthoDB" id="1877767at2759"/>
<accession>A0A6P8II41</accession>
<gene>
    <name evidence="4" type="primary">LOC116301456</name>
</gene>
<evidence type="ECO:0000256" key="1">
    <source>
        <dbReference type="SAM" id="MobiDB-lite"/>
    </source>
</evidence>
<dbReference type="GO" id="GO:0000127">
    <property type="term" value="C:transcription factor TFIIIC complex"/>
    <property type="evidence" value="ECO:0007669"/>
    <property type="project" value="TreeGrafter"/>
</dbReference>
<dbReference type="GeneID" id="116301456"/>
<name>A0A6P8II41_ACTTE</name>
<organism evidence="3 4">
    <name type="scientific">Actinia tenebrosa</name>
    <name type="common">Australian red waratah sea anemone</name>
    <dbReference type="NCBI Taxonomy" id="6105"/>
    <lineage>
        <taxon>Eukaryota</taxon>
        <taxon>Metazoa</taxon>
        <taxon>Cnidaria</taxon>
        <taxon>Anthozoa</taxon>
        <taxon>Hexacorallia</taxon>
        <taxon>Actiniaria</taxon>
        <taxon>Actiniidae</taxon>
        <taxon>Actinia</taxon>
    </lineage>
</organism>
<evidence type="ECO:0000313" key="3">
    <source>
        <dbReference type="Proteomes" id="UP000515163"/>
    </source>
</evidence>
<evidence type="ECO:0000313" key="4">
    <source>
        <dbReference type="RefSeq" id="XP_031566379.1"/>
    </source>
</evidence>